<dbReference type="Gene3D" id="3.40.50.300">
    <property type="entry name" value="P-loop containing nucleotide triphosphate hydrolases"/>
    <property type="match status" value="1"/>
</dbReference>
<evidence type="ECO:0000256" key="1">
    <source>
        <dbReference type="ARBA" id="ARBA00022679"/>
    </source>
</evidence>
<protein>
    <submittedName>
        <fullName evidence="2">Sulfotransferase</fullName>
    </submittedName>
</protein>
<reference evidence="2 3" key="1">
    <citation type="submission" date="2019-12" db="EMBL/GenBank/DDBJ databases">
        <title>Strain KN286 was isolated from seawater, which was collected from Caroline Seamount in the tropical western Pacific.</title>
        <authorList>
            <person name="Wang Q."/>
        </authorList>
    </citation>
    <scope>NUCLEOTIDE SEQUENCE [LARGE SCALE GENOMIC DNA]</scope>
    <source>
        <strain evidence="2 3">KN286</strain>
    </source>
</reference>
<name>A0A6B0TYV4_9RHOB</name>
<sequence length="281" mass="31666">MSGRHADRPDLLVIGAQKAGTSWLHEMFADRADCWVPPFKELHFFDHKFCPENRRWTRWHVKKGLRDARARLDARGDLDAATADWLDRIGTPPFFNGTWYRGIFAAAPPDRFKVDVTPEYCAIGPDGIAFVAKFLKSARFLYLIRDPLDRALSQLRMNVSRKQGKGSPPDLAAWQAAANDPVIASRGDYAAYIPAWDAAFGADRMLYLPYGRIARDPGGLMAEIEAFTGLPPAPYPRLRDRIHVTDALPVPKNVRDMLAERVAPQRAFLDERFGAGFTRDI</sequence>
<dbReference type="AlphaFoldDB" id="A0A6B0TYV4"/>
<dbReference type="SUPFAM" id="SSF52540">
    <property type="entry name" value="P-loop containing nucleoside triphosphate hydrolases"/>
    <property type="match status" value="1"/>
</dbReference>
<dbReference type="PANTHER" id="PTHR10605:SF56">
    <property type="entry name" value="BIFUNCTIONAL HEPARAN SULFATE N-DEACETYLASE_N-SULFOTRANSFERASE"/>
    <property type="match status" value="1"/>
</dbReference>
<dbReference type="InterPro" id="IPR027417">
    <property type="entry name" value="P-loop_NTPase"/>
</dbReference>
<dbReference type="GO" id="GO:0008146">
    <property type="term" value="F:sulfotransferase activity"/>
    <property type="evidence" value="ECO:0007669"/>
    <property type="project" value="InterPro"/>
</dbReference>
<evidence type="ECO:0000313" key="2">
    <source>
        <dbReference type="EMBL" id="MXU66204.1"/>
    </source>
</evidence>
<keyword evidence="3" id="KW-1185">Reference proteome</keyword>
<dbReference type="Pfam" id="PF13469">
    <property type="entry name" value="Sulfotransfer_3"/>
    <property type="match status" value="1"/>
</dbReference>
<dbReference type="Proteomes" id="UP000436016">
    <property type="component" value="Unassembled WGS sequence"/>
</dbReference>
<gene>
    <name evidence="2" type="ORF">GSH16_12190</name>
</gene>
<organism evidence="2 3">
    <name type="scientific">Oceanomicrobium pacificus</name>
    <dbReference type="NCBI Taxonomy" id="2692916"/>
    <lineage>
        <taxon>Bacteria</taxon>
        <taxon>Pseudomonadati</taxon>
        <taxon>Pseudomonadota</taxon>
        <taxon>Alphaproteobacteria</taxon>
        <taxon>Rhodobacterales</taxon>
        <taxon>Paracoccaceae</taxon>
        <taxon>Oceanomicrobium</taxon>
    </lineage>
</organism>
<evidence type="ECO:0000313" key="3">
    <source>
        <dbReference type="Proteomes" id="UP000436016"/>
    </source>
</evidence>
<accession>A0A6B0TYV4</accession>
<dbReference type="RefSeq" id="WP_160855485.1">
    <property type="nucleotide sequence ID" value="NZ_WUWG01000005.1"/>
</dbReference>
<dbReference type="InterPro" id="IPR037359">
    <property type="entry name" value="NST/OST"/>
</dbReference>
<proteinExistence type="predicted"/>
<dbReference type="EMBL" id="WUWG01000005">
    <property type="protein sequence ID" value="MXU66204.1"/>
    <property type="molecule type" value="Genomic_DNA"/>
</dbReference>
<dbReference type="PANTHER" id="PTHR10605">
    <property type="entry name" value="HEPARAN SULFATE SULFOTRANSFERASE"/>
    <property type="match status" value="1"/>
</dbReference>
<comment type="caution">
    <text evidence="2">The sequence shown here is derived from an EMBL/GenBank/DDBJ whole genome shotgun (WGS) entry which is preliminary data.</text>
</comment>
<keyword evidence="1 2" id="KW-0808">Transferase</keyword>